<organism evidence="5 6">
    <name type="scientific">Priapulus caudatus</name>
    <name type="common">Priapulid worm</name>
    <dbReference type="NCBI Taxonomy" id="37621"/>
    <lineage>
        <taxon>Eukaryota</taxon>
        <taxon>Metazoa</taxon>
        <taxon>Ecdysozoa</taxon>
        <taxon>Scalidophora</taxon>
        <taxon>Priapulida</taxon>
        <taxon>Priapulimorpha</taxon>
        <taxon>Priapulimorphida</taxon>
        <taxon>Priapulidae</taxon>
        <taxon>Priapulus</taxon>
    </lineage>
</organism>
<dbReference type="Proteomes" id="UP000695022">
    <property type="component" value="Unplaced"/>
</dbReference>
<evidence type="ECO:0000256" key="1">
    <source>
        <dbReference type="ARBA" id="ARBA00022734"/>
    </source>
</evidence>
<proteinExistence type="predicted"/>
<keyword evidence="5" id="KW-1185">Reference proteome</keyword>
<keyword evidence="3" id="KW-0732">Signal</keyword>
<dbReference type="InterPro" id="IPR044156">
    <property type="entry name" value="Galectin-like"/>
</dbReference>
<dbReference type="PANTHER" id="PTHR11346">
    <property type="entry name" value="GALECTIN"/>
    <property type="match status" value="1"/>
</dbReference>
<evidence type="ECO:0000259" key="4">
    <source>
        <dbReference type="PROSITE" id="PS51304"/>
    </source>
</evidence>
<accession>A0ABM1DYM9</accession>
<dbReference type="PROSITE" id="PS51304">
    <property type="entry name" value="GALECTIN"/>
    <property type="match status" value="1"/>
</dbReference>
<protein>
    <recommendedName>
        <fullName evidence="2">Galectin</fullName>
    </recommendedName>
</protein>
<reference evidence="6" key="1">
    <citation type="submission" date="2025-08" db="UniProtKB">
        <authorList>
            <consortium name="RefSeq"/>
        </authorList>
    </citation>
    <scope>IDENTIFICATION</scope>
</reference>
<keyword evidence="1 2" id="KW-0430">Lectin</keyword>
<dbReference type="RefSeq" id="XP_014665050.1">
    <property type="nucleotide sequence ID" value="XM_014809564.1"/>
</dbReference>
<dbReference type="SMART" id="SM00908">
    <property type="entry name" value="Gal-bind_lectin"/>
    <property type="match status" value="1"/>
</dbReference>
<feature type="chain" id="PRO_5047478111" description="Galectin" evidence="3">
    <location>
        <begin position="17"/>
        <end position="181"/>
    </location>
</feature>
<dbReference type="SMART" id="SM00276">
    <property type="entry name" value="GLECT"/>
    <property type="match status" value="1"/>
</dbReference>
<dbReference type="InterPro" id="IPR013320">
    <property type="entry name" value="ConA-like_dom_sf"/>
</dbReference>
<evidence type="ECO:0000313" key="6">
    <source>
        <dbReference type="RefSeq" id="XP_014665050.1"/>
    </source>
</evidence>
<feature type="signal peptide" evidence="3">
    <location>
        <begin position="1"/>
        <end position="16"/>
    </location>
</feature>
<dbReference type="GeneID" id="106807268"/>
<feature type="domain" description="Galectin" evidence="4">
    <location>
        <begin position="41"/>
        <end position="176"/>
    </location>
</feature>
<evidence type="ECO:0000313" key="5">
    <source>
        <dbReference type="Proteomes" id="UP000695022"/>
    </source>
</evidence>
<evidence type="ECO:0000256" key="2">
    <source>
        <dbReference type="RuleBase" id="RU102079"/>
    </source>
</evidence>
<dbReference type="InterPro" id="IPR001079">
    <property type="entry name" value="Galectin_CRD"/>
</dbReference>
<name>A0ABM1DYM9_PRICU</name>
<dbReference type="CDD" id="cd00070">
    <property type="entry name" value="GLECT"/>
    <property type="match status" value="1"/>
</dbReference>
<sequence length="181" mass="20682">MKFVIIMVHVISHVVGNNMTALKVPDMELYPYNPTPLSLPHQGEIPGAVDVGTVIYVTGVPFKDVTNTGFFINLQCGPKSSDNTIGFHMNARFEERIIIRNSRIGPDWGKEERNVPRFIFAPSTEFQLRIRVLQDRYCIDVGEELFAEYTHRFKELSDIKTIYIAGEVDIHRLVISKNLMN</sequence>
<dbReference type="Gene3D" id="2.60.120.200">
    <property type="match status" value="1"/>
</dbReference>
<dbReference type="SUPFAM" id="SSF49899">
    <property type="entry name" value="Concanavalin A-like lectins/glucanases"/>
    <property type="match status" value="1"/>
</dbReference>
<dbReference type="PANTHER" id="PTHR11346:SF147">
    <property type="entry name" value="GALECTIN"/>
    <property type="match status" value="1"/>
</dbReference>
<evidence type="ECO:0000256" key="3">
    <source>
        <dbReference type="SAM" id="SignalP"/>
    </source>
</evidence>
<dbReference type="Pfam" id="PF00337">
    <property type="entry name" value="Gal-bind_lectin"/>
    <property type="match status" value="1"/>
</dbReference>
<gene>
    <name evidence="6" type="primary">LOC106807268</name>
</gene>